<evidence type="ECO:0000256" key="5">
    <source>
        <dbReference type="ARBA" id="ARBA00023136"/>
    </source>
</evidence>
<feature type="transmembrane region" description="Helical" evidence="6">
    <location>
        <begin position="205"/>
        <end position="227"/>
    </location>
</feature>
<keyword evidence="4 6" id="KW-1133">Transmembrane helix</keyword>
<keyword evidence="3 6" id="KW-0812">Transmembrane</keyword>
<feature type="transmembrane region" description="Helical" evidence="6">
    <location>
        <begin position="134"/>
        <end position="157"/>
    </location>
</feature>
<evidence type="ECO:0000256" key="3">
    <source>
        <dbReference type="ARBA" id="ARBA00022692"/>
    </source>
</evidence>
<comment type="caution">
    <text evidence="8">The sequence shown here is derived from an EMBL/GenBank/DDBJ whole genome shotgun (WGS) entry which is preliminary data.</text>
</comment>
<dbReference type="InterPro" id="IPR020846">
    <property type="entry name" value="MFS_dom"/>
</dbReference>
<evidence type="ECO:0000313" key="8">
    <source>
        <dbReference type="EMBL" id="GGF34437.1"/>
    </source>
</evidence>
<evidence type="ECO:0000313" key="9">
    <source>
        <dbReference type="Proteomes" id="UP000649179"/>
    </source>
</evidence>
<keyword evidence="5 6" id="KW-0472">Membrane</keyword>
<reference evidence="8" key="1">
    <citation type="journal article" date="2014" name="Int. J. Syst. Evol. Microbiol.">
        <title>Complete genome sequence of Corynebacterium casei LMG S-19264T (=DSM 44701T), isolated from a smear-ripened cheese.</title>
        <authorList>
            <consortium name="US DOE Joint Genome Institute (JGI-PGF)"/>
            <person name="Walter F."/>
            <person name="Albersmeier A."/>
            <person name="Kalinowski J."/>
            <person name="Ruckert C."/>
        </authorList>
    </citation>
    <scope>NUCLEOTIDE SEQUENCE</scope>
    <source>
        <strain evidence="8">CGMCC 1.16067</strain>
    </source>
</reference>
<dbReference type="Gene3D" id="1.20.1250.20">
    <property type="entry name" value="MFS general substrate transporter like domains"/>
    <property type="match status" value="1"/>
</dbReference>
<dbReference type="PANTHER" id="PTHR23519:SF1">
    <property type="entry name" value="AUTOPHAGY-RELATED PROTEIN 22"/>
    <property type="match status" value="1"/>
</dbReference>
<name>A0A917BAG7_9ACTN</name>
<dbReference type="EMBL" id="BMKQ01000001">
    <property type="protein sequence ID" value="GGF34437.1"/>
    <property type="molecule type" value="Genomic_DNA"/>
</dbReference>
<comment type="subcellular location">
    <subcellularLocation>
        <location evidence="1">Cell membrane</location>
        <topology evidence="1">Multi-pass membrane protein</topology>
    </subcellularLocation>
</comment>
<dbReference type="Pfam" id="PF11700">
    <property type="entry name" value="ATG22"/>
    <property type="match status" value="1"/>
</dbReference>
<evidence type="ECO:0000256" key="6">
    <source>
        <dbReference type="SAM" id="Phobius"/>
    </source>
</evidence>
<dbReference type="PROSITE" id="PS50850">
    <property type="entry name" value="MFS"/>
    <property type="match status" value="1"/>
</dbReference>
<dbReference type="InterPro" id="IPR050495">
    <property type="entry name" value="ATG22/LtaA_families"/>
</dbReference>
<dbReference type="RefSeq" id="WP_188777906.1">
    <property type="nucleotide sequence ID" value="NZ_BMKQ01000001.1"/>
</dbReference>
<evidence type="ECO:0000256" key="4">
    <source>
        <dbReference type="ARBA" id="ARBA00022989"/>
    </source>
</evidence>
<evidence type="ECO:0000259" key="7">
    <source>
        <dbReference type="PROSITE" id="PS50850"/>
    </source>
</evidence>
<dbReference type="AlphaFoldDB" id="A0A917BAG7"/>
<keyword evidence="2" id="KW-0813">Transport</keyword>
<accession>A0A917BAG7</accession>
<feature type="transmembrane region" description="Helical" evidence="6">
    <location>
        <begin position="266"/>
        <end position="287"/>
    </location>
</feature>
<dbReference type="SUPFAM" id="SSF103473">
    <property type="entry name" value="MFS general substrate transporter"/>
    <property type="match status" value="1"/>
</dbReference>
<evidence type="ECO:0000256" key="2">
    <source>
        <dbReference type="ARBA" id="ARBA00022448"/>
    </source>
</evidence>
<feature type="transmembrane region" description="Helical" evidence="6">
    <location>
        <begin position="355"/>
        <end position="379"/>
    </location>
</feature>
<dbReference type="GO" id="GO:0022857">
    <property type="term" value="F:transmembrane transporter activity"/>
    <property type="evidence" value="ECO:0007669"/>
    <property type="project" value="InterPro"/>
</dbReference>
<feature type="transmembrane region" description="Helical" evidence="6">
    <location>
        <begin position="299"/>
        <end position="319"/>
    </location>
</feature>
<feature type="transmembrane region" description="Helical" evidence="6">
    <location>
        <begin position="81"/>
        <end position="101"/>
    </location>
</feature>
<feature type="transmembrane region" description="Helical" evidence="6">
    <location>
        <begin position="420"/>
        <end position="439"/>
    </location>
</feature>
<feature type="transmembrane region" description="Helical" evidence="6">
    <location>
        <begin position="391"/>
        <end position="414"/>
    </location>
</feature>
<protein>
    <submittedName>
        <fullName evidence="8">MFS transporter</fullName>
    </submittedName>
</protein>
<gene>
    <name evidence="8" type="ORF">GCM10011519_04890</name>
</gene>
<feature type="transmembrane region" description="Helical" evidence="6">
    <location>
        <begin position="110"/>
        <end position="128"/>
    </location>
</feature>
<dbReference type="InterPro" id="IPR036259">
    <property type="entry name" value="MFS_trans_sf"/>
</dbReference>
<evidence type="ECO:0000256" key="1">
    <source>
        <dbReference type="ARBA" id="ARBA00004651"/>
    </source>
</evidence>
<dbReference type="GO" id="GO:0005886">
    <property type="term" value="C:plasma membrane"/>
    <property type="evidence" value="ECO:0007669"/>
    <property type="project" value="UniProtKB-SubCell"/>
</dbReference>
<sequence length="458" mass="49347">MSTQTEAADLDPVERKAQQKAWNWYDWANSAFYTTVLSVMFAPYMITVTGRAAGCTDADSTCDKTVSVLGLHLAAGSLPSYLTSFATISSAFVLPVVGAFVDRSDHKKRIMGAFAMAGALCAALLFFLRDDDWQIGAVAVVLSSILAGCSLIAYYAILVDISTEDERDDVSSRGWAWGYLGGGLLLAVDLGIFLGHDAIGIDEGLAVRLSLLSAAVWWAGFTLIPLIRLTDRPARHVVVNEGGLWWRSFGQLWETLKELRGYPMTLTFLLAYVFFNDGIQTVIYAASTYGSKQLGIGQSVLIATILLIQFVAFGGALFFGRLAARFGSYRCILYGNVAWMVVVVLTIALPAGNVALFVVIAVAIGIVLGGTQALSRSFFSLLIPAGREGEYFSLYGAAERGTSWLGTLVFGLVFQITGSYRPAVFALIVFFGVGALLLLRLDPRRGIEDAGNRVPAVV</sequence>
<organism evidence="8 9">
    <name type="scientific">Marmoricola endophyticus</name>
    <dbReference type="NCBI Taxonomy" id="2040280"/>
    <lineage>
        <taxon>Bacteria</taxon>
        <taxon>Bacillati</taxon>
        <taxon>Actinomycetota</taxon>
        <taxon>Actinomycetes</taxon>
        <taxon>Propionibacteriales</taxon>
        <taxon>Nocardioidaceae</taxon>
        <taxon>Marmoricola</taxon>
    </lineage>
</organism>
<proteinExistence type="predicted"/>
<feature type="transmembrane region" description="Helical" evidence="6">
    <location>
        <begin position="177"/>
        <end position="199"/>
    </location>
</feature>
<keyword evidence="9" id="KW-1185">Reference proteome</keyword>
<dbReference type="InterPro" id="IPR024671">
    <property type="entry name" value="Atg22-like"/>
</dbReference>
<reference evidence="8" key="2">
    <citation type="submission" date="2020-09" db="EMBL/GenBank/DDBJ databases">
        <authorList>
            <person name="Sun Q."/>
            <person name="Zhou Y."/>
        </authorList>
    </citation>
    <scope>NUCLEOTIDE SEQUENCE</scope>
    <source>
        <strain evidence="8">CGMCC 1.16067</strain>
    </source>
</reference>
<feature type="transmembrane region" description="Helical" evidence="6">
    <location>
        <begin position="331"/>
        <end position="349"/>
    </location>
</feature>
<feature type="domain" description="Major facilitator superfamily (MFS) profile" evidence="7">
    <location>
        <begin position="264"/>
        <end position="458"/>
    </location>
</feature>
<dbReference type="PANTHER" id="PTHR23519">
    <property type="entry name" value="AUTOPHAGY-RELATED PROTEIN 22"/>
    <property type="match status" value="1"/>
</dbReference>
<dbReference type="Proteomes" id="UP000649179">
    <property type="component" value="Unassembled WGS sequence"/>
</dbReference>